<evidence type="ECO:0000313" key="1">
    <source>
        <dbReference type="EMBL" id="AFJ20335.1"/>
    </source>
</evidence>
<dbReference type="RefSeq" id="YP_007003700.1">
    <property type="nucleotide sequence ID" value="NC_019491.1"/>
</dbReference>
<accession>K7PCJ9</accession>
<dbReference type="PANTHER" id="PTHR15907">
    <property type="entry name" value="DUF614 FAMILY PROTEIN-RELATED"/>
    <property type="match status" value="1"/>
</dbReference>
<protein>
    <submittedName>
        <fullName evidence="1">Protein ORF31</fullName>
    </submittedName>
</protein>
<dbReference type="EMBL" id="JQ815363">
    <property type="protein sequence ID" value="AFJ20335.1"/>
    <property type="molecule type" value="Genomic_DNA"/>
</dbReference>
<gene>
    <name evidence="1" type="ORF">CyHV1_ORF31</name>
</gene>
<dbReference type="Proteomes" id="UP000118426">
    <property type="component" value="Segment"/>
</dbReference>
<dbReference type="InterPro" id="IPR006461">
    <property type="entry name" value="PLAC_motif_containing"/>
</dbReference>
<dbReference type="OrthoDB" id="18475at10239"/>
<name>K7PCJ9_9VIRU</name>
<sequence length="122" mass="13545">MESIDVIRAQITSNKKLTHTTTSSANWSYGICHVGDCLDMAFATFCCPCYAGVLAERMGESCLLGPMAWLGCNTLAAMRTKVREDLNINGSMLKDYVVTSCLPFCAMRQIKHELDVLDKLRE</sequence>
<dbReference type="NCBIfam" id="TIGR01571">
    <property type="entry name" value="A_thal_Cys_rich"/>
    <property type="match status" value="1"/>
</dbReference>
<proteinExistence type="predicted"/>
<keyword evidence="2" id="KW-1185">Reference proteome</keyword>
<dbReference type="KEGG" id="vg:14011192"/>
<reference evidence="1 2" key="1">
    <citation type="journal article" date="2013" name="J. Virol.">
        <title>Comparative genomics of carp herpesviruses.</title>
        <authorList>
            <person name="Davison A.J."/>
            <person name="Kurobe T."/>
            <person name="Gatherer D."/>
            <person name="Cunningham C."/>
            <person name="Korf I."/>
            <person name="Fukuda H."/>
            <person name="Hedrick R.P."/>
            <person name="Waltzek T.B."/>
        </authorList>
    </citation>
    <scope>NUCLEOTIDE SEQUENCE [LARGE SCALE GENOMIC DNA]</scope>
    <source>
        <strain evidence="1">NG-J1</strain>
    </source>
</reference>
<dbReference type="Pfam" id="PF04749">
    <property type="entry name" value="PLAC8"/>
    <property type="match status" value="1"/>
</dbReference>
<dbReference type="GeneID" id="14011192"/>
<evidence type="ECO:0000313" key="2">
    <source>
        <dbReference type="Proteomes" id="UP000118426"/>
    </source>
</evidence>
<organism evidence="1 2">
    <name type="scientific">Cyprinid herpesvirus 1</name>
    <dbReference type="NCBI Taxonomy" id="317858"/>
    <lineage>
        <taxon>Viruses</taxon>
        <taxon>Duplodnaviria</taxon>
        <taxon>Heunggongvirae</taxon>
        <taxon>Peploviricota</taxon>
        <taxon>Herviviricetes</taxon>
        <taxon>Herpesvirales</taxon>
        <taxon>Alloherpesviridae</taxon>
        <taxon>Cyvirus</taxon>
        <taxon>Cyvirus cyprinidallo1</taxon>
    </lineage>
</organism>